<dbReference type="EMBL" id="HBNR01012690">
    <property type="protein sequence ID" value="CAE4568587.1"/>
    <property type="molecule type" value="Transcribed_RNA"/>
</dbReference>
<dbReference type="InterPro" id="IPR050205">
    <property type="entry name" value="CDPK_Ser/Thr_kinases"/>
</dbReference>
<proteinExistence type="predicted"/>
<keyword evidence="2" id="KW-0808">Transferase</keyword>
<keyword evidence="3" id="KW-0547">Nucleotide-binding</keyword>
<feature type="compositionally biased region" description="Polar residues" evidence="6">
    <location>
        <begin position="418"/>
        <end position="437"/>
    </location>
</feature>
<keyword evidence="4" id="KW-0418">Kinase</keyword>
<evidence type="ECO:0000256" key="4">
    <source>
        <dbReference type="ARBA" id="ARBA00022777"/>
    </source>
</evidence>
<evidence type="ECO:0000313" key="8">
    <source>
        <dbReference type="EMBL" id="CAE4568587.1"/>
    </source>
</evidence>
<feature type="domain" description="Protein kinase" evidence="7">
    <location>
        <begin position="44"/>
        <end position="333"/>
    </location>
</feature>
<dbReference type="GO" id="GO:0004674">
    <property type="term" value="F:protein serine/threonine kinase activity"/>
    <property type="evidence" value="ECO:0007669"/>
    <property type="project" value="UniProtKB-KW"/>
</dbReference>
<keyword evidence="5" id="KW-0067">ATP-binding</keyword>
<evidence type="ECO:0000259" key="7">
    <source>
        <dbReference type="PROSITE" id="PS50011"/>
    </source>
</evidence>
<evidence type="ECO:0000256" key="2">
    <source>
        <dbReference type="ARBA" id="ARBA00022679"/>
    </source>
</evidence>
<evidence type="ECO:0000256" key="5">
    <source>
        <dbReference type="ARBA" id="ARBA00022840"/>
    </source>
</evidence>
<protein>
    <recommendedName>
        <fullName evidence="7">Protein kinase domain-containing protein</fullName>
    </recommendedName>
</protein>
<evidence type="ECO:0000256" key="6">
    <source>
        <dbReference type="SAM" id="MobiDB-lite"/>
    </source>
</evidence>
<keyword evidence="1" id="KW-0723">Serine/threonine-protein kinase</keyword>
<dbReference type="InterPro" id="IPR011009">
    <property type="entry name" value="Kinase-like_dom_sf"/>
</dbReference>
<reference evidence="8" key="1">
    <citation type="submission" date="2021-01" db="EMBL/GenBank/DDBJ databases">
        <authorList>
            <person name="Corre E."/>
            <person name="Pelletier E."/>
            <person name="Niang G."/>
            <person name="Scheremetjew M."/>
            <person name="Finn R."/>
            <person name="Kale V."/>
            <person name="Holt S."/>
            <person name="Cochrane G."/>
            <person name="Meng A."/>
            <person name="Brown T."/>
            <person name="Cohen L."/>
        </authorList>
    </citation>
    <scope>NUCLEOTIDE SEQUENCE</scope>
    <source>
        <strain evidence="8">CCMP3105</strain>
    </source>
</reference>
<dbReference type="SMART" id="SM00220">
    <property type="entry name" value="S_TKc"/>
    <property type="match status" value="1"/>
</dbReference>
<name>A0A7S4Q0K0_9DINO</name>
<feature type="region of interest" description="Disordered" evidence="6">
    <location>
        <begin position="418"/>
        <end position="448"/>
    </location>
</feature>
<dbReference type="GO" id="GO:0005524">
    <property type="term" value="F:ATP binding"/>
    <property type="evidence" value="ECO:0007669"/>
    <property type="project" value="UniProtKB-KW"/>
</dbReference>
<dbReference type="SUPFAM" id="SSF56112">
    <property type="entry name" value="Protein kinase-like (PK-like)"/>
    <property type="match status" value="1"/>
</dbReference>
<gene>
    <name evidence="8" type="ORF">AMON00008_LOCUS8206</name>
</gene>
<organism evidence="8">
    <name type="scientific">Alexandrium monilatum</name>
    <dbReference type="NCBI Taxonomy" id="311494"/>
    <lineage>
        <taxon>Eukaryota</taxon>
        <taxon>Sar</taxon>
        <taxon>Alveolata</taxon>
        <taxon>Dinophyceae</taxon>
        <taxon>Gonyaulacales</taxon>
        <taxon>Pyrocystaceae</taxon>
        <taxon>Alexandrium</taxon>
    </lineage>
</organism>
<dbReference type="Gene3D" id="1.10.510.10">
    <property type="entry name" value="Transferase(Phosphotransferase) domain 1"/>
    <property type="match status" value="1"/>
</dbReference>
<evidence type="ECO:0000256" key="3">
    <source>
        <dbReference type="ARBA" id="ARBA00022741"/>
    </source>
</evidence>
<accession>A0A7S4Q0K0</accession>
<sequence length="448" mass="50453">MGGCIAHAESEEQQPVEEVVMTSYSLSVDTDDFAGHHREFHKHFELKGILYTGRFEQIRLAEQAKTGATVLVRIVDLRSEVSLGVEILDSERLRWANRPSRVLPMLAGSLHCTQLLGTFLDGCFFYRVMESCPRTLQHTLSGLGDVQEHHYISLFRSMFNAVAFMHSKGVVHRNIRPEHIVMAGPDGFEVKLSTFDWAGVRDRAVFPDNWKLRGKVNWPAYMSPEMLWNMVPDFSTDIWSLGTLAYVLLLGDFPYQPKTNPRSKNPEARVTSQSLREAIRHAHPQPTFEPSRRIACKSMARVSSSARMFLKQVLVWEACQRPTAAETLGLEWFQVELTPCEDLSSLKPALEAAKRIGAFRPQRSAEPCKKDIEPILQRCQARDRAVRQTKRADRISLEDTIGSEFKALKMIRRLSSLSSATGSPTGQDADQLGSPSSYDGVPPSGQEH</sequence>
<dbReference type="InterPro" id="IPR000719">
    <property type="entry name" value="Prot_kinase_dom"/>
</dbReference>
<dbReference type="PANTHER" id="PTHR24349">
    <property type="entry name" value="SERINE/THREONINE-PROTEIN KINASE"/>
    <property type="match status" value="1"/>
</dbReference>
<dbReference type="Pfam" id="PF00069">
    <property type="entry name" value="Pkinase"/>
    <property type="match status" value="1"/>
</dbReference>
<evidence type="ECO:0000256" key="1">
    <source>
        <dbReference type="ARBA" id="ARBA00022527"/>
    </source>
</evidence>
<dbReference type="AlphaFoldDB" id="A0A7S4Q0K0"/>
<dbReference type="PROSITE" id="PS50011">
    <property type="entry name" value="PROTEIN_KINASE_DOM"/>
    <property type="match status" value="1"/>
</dbReference>